<dbReference type="Proteomes" id="UP000279275">
    <property type="component" value="Unassembled WGS sequence"/>
</dbReference>
<dbReference type="AlphaFoldDB" id="A0A3M2L966"/>
<protein>
    <submittedName>
        <fullName evidence="1">Lipase</fullName>
    </submittedName>
</protein>
<gene>
    <name evidence="1" type="ORF">EBN03_05735</name>
</gene>
<keyword evidence="2" id="KW-1185">Reference proteome</keyword>
<dbReference type="EMBL" id="RFFH01000002">
    <property type="protein sequence ID" value="RMI33964.1"/>
    <property type="molecule type" value="Genomic_DNA"/>
</dbReference>
<proteinExistence type="predicted"/>
<dbReference type="Gene3D" id="1.10.260.130">
    <property type="match status" value="1"/>
</dbReference>
<dbReference type="PANTHER" id="PTHR34853">
    <property type="match status" value="1"/>
</dbReference>
<comment type="caution">
    <text evidence="1">The sequence shown here is derived from an EMBL/GenBank/DDBJ whole genome shotgun (WGS) entry which is preliminary data.</text>
</comment>
<dbReference type="Pfam" id="PF03583">
    <property type="entry name" value="LIP"/>
    <property type="match status" value="1"/>
</dbReference>
<sequence length="463" mass="49386">MTATDNAAGKVTAAPKATGNVTAVVERIALGADRPLVRSDDPFFDPPAGFAADAPGTVLRHREVETAFLGVIPQRVSAWQLLYRSTDLHGEPDIAMTTVLLPDAAGALPDGRRPVLAFQSAIDAVDEKCAPSYALRRGGWVPGSITQVEWLLIAQALRRGWVVSVADHEGAGGHFLAPRGSGYVALDGVRAALGFKPLGLEANAPIATWGYSGGGLAASWVAELAPAYAPELDLVGAVLGAPIGDPVEVFLRLNGGPFAGLPTIALAGLRHIYPAFARVVDTEMTPAGRQIIDYASRLTPFQAVRRLRDHDFGDNLRRPVREVLTDPGIRAVFDDLRPGATAPDCPVLVIQPQRDQVIATTAVDGQVDRYRRAGAEVTYLCDRASEHLSLLPLSVPLTLDWLADRVAGKPVEDTGTHSTAVVLDPRNWLGYVELATTAIRIVIGRPLRRPMTAAPARRLRLVA</sequence>
<dbReference type="GO" id="GO:0016042">
    <property type="term" value="P:lipid catabolic process"/>
    <property type="evidence" value="ECO:0007669"/>
    <property type="project" value="InterPro"/>
</dbReference>
<dbReference type="GO" id="GO:0004806">
    <property type="term" value="F:triacylglycerol lipase activity"/>
    <property type="evidence" value="ECO:0007669"/>
    <property type="project" value="InterPro"/>
</dbReference>
<dbReference type="InterPro" id="IPR005152">
    <property type="entry name" value="Lipase_secreted"/>
</dbReference>
<dbReference type="Gene3D" id="3.40.50.1820">
    <property type="entry name" value="alpha/beta hydrolase"/>
    <property type="match status" value="1"/>
</dbReference>
<evidence type="ECO:0000313" key="2">
    <source>
        <dbReference type="Proteomes" id="UP000279275"/>
    </source>
</evidence>
<dbReference type="PIRSF" id="PIRSF029171">
    <property type="entry name" value="Esterase_LipA"/>
    <property type="match status" value="1"/>
</dbReference>
<dbReference type="OrthoDB" id="9798122at2"/>
<reference evidence="1 2" key="1">
    <citation type="submission" date="2018-10" db="EMBL/GenBank/DDBJ databases">
        <title>Isolation from cow dung.</title>
        <authorList>
            <person name="Ling L."/>
        </authorList>
    </citation>
    <scope>NUCLEOTIDE SEQUENCE [LARGE SCALE GENOMIC DNA]</scope>
    <source>
        <strain evidence="1 2">NEAU-LL90</strain>
    </source>
</reference>
<dbReference type="PANTHER" id="PTHR34853:SF1">
    <property type="entry name" value="LIPASE 5"/>
    <property type="match status" value="1"/>
</dbReference>
<dbReference type="SUPFAM" id="SSF53474">
    <property type="entry name" value="alpha/beta-Hydrolases"/>
    <property type="match status" value="1"/>
</dbReference>
<organism evidence="1 2">
    <name type="scientific">Nocardia stercoris</name>
    <dbReference type="NCBI Taxonomy" id="2483361"/>
    <lineage>
        <taxon>Bacteria</taxon>
        <taxon>Bacillati</taxon>
        <taxon>Actinomycetota</taxon>
        <taxon>Actinomycetes</taxon>
        <taxon>Mycobacteriales</taxon>
        <taxon>Nocardiaceae</taxon>
        <taxon>Nocardia</taxon>
    </lineage>
</organism>
<dbReference type="InterPro" id="IPR029058">
    <property type="entry name" value="AB_hydrolase_fold"/>
</dbReference>
<accession>A0A3M2L966</accession>
<name>A0A3M2L966_9NOCA</name>
<dbReference type="RefSeq" id="WP_122186889.1">
    <property type="nucleotide sequence ID" value="NZ_RFFH01000002.1"/>
</dbReference>
<evidence type="ECO:0000313" key="1">
    <source>
        <dbReference type="EMBL" id="RMI33964.1"/>
    </source>
</evidence>